<feature type="transmembrane region" description="Helical" evidence="6">
    <location>
        <begin position="186"/>
        <end position="214"/>
    </location>
</feature>
<evidence type="ECO:0000259" key="7">
    <source>
        <dbReference type="PROSITE" id="PS50928"/>
    </source>
</evidence>
<feature type="transmembrane region" description="Helical" evidence="6">
    <location>
        <begin position="139"/>
        <end position="159"/>
    </location>
</feature>
<dbReference type="InterPro" id="IPR000515">
    <property type="entry name" value="MetI-like"/>
</dbReference>
<evidence type="ECO:0000256" key="1">
    <source>
        <dbReference type="ARBA" id="ARBA00004141"/>
    </source>
</evidence>
<evidence type="ECO:0000256" key="5">
    <source>
        <dbReference type="ARBA" id="ARBA00023136"/>
    </source>
</evidence>
<dbReference type="EMBL" id="JBDXMX010000001">
    <property type="protein sequence ID" value="MEO9246347.1"/>
    <property type="molecule type" value="Genomic_DNA"/>
</dbReference>
<dbReference type="SUPFAM" id="SSF161098">
    <property type="entry name" value="MetI-like"/>
    <property type="match status" value="1"/>
</dbReference>
<accession>A0ABV0IDW9</accession>
<feature type="transmembrane region" description="Helical" evidence="6">
    <location>
        <begin position="108"/>
        <end position="133"/>
    </location>
</feature>
<feature type="domain" description="ABC transmembrane type-1" evidence="7">
    <location>
        <begin position="71"/>
        <end position="253"/>
    </location>
</feature>
<comment type="subcellular location">
    <subcellularLocation>
        <location evidence="6">Cell membrane</location>
        <topology evidence="6">Multi-pass membrane protein</topology>
    </subcellularLocation>
    <subcellularLocation>
        <location evidence="1">Membrane</location>
        <topology evidence="1">Multi-pass membrane protein</topology>
    </subcellularLocation>
</comment>
<comment type="similarity">
    <text evidence="6">Belongs to the binding-protein-dependent transport system permease family.</text>
</comment>
<keyword evidence="9" id="KW-1185">Reference proteome</keyword>
<keyword evidence="5 6" id="KW-0472">Membrane</keyword>
<evidence type="ECO:0000313" key="9">
    <source>
        <dbReference type="Proteomes" id="UP001484097"/>
    </source>
</evidence>
<evidence type="ECO:0000313" key="8">
    <source>
        <dbReference type="EMBL" id="MEO9246347.1"/>
    </source>
</evidence>
<evidence type="ECO:0000256" key="2">
    <source>
        <dbReference type="ARBA" id="ARBA00022448"/>
    </source>
</evidence>
<feature type="transmembrane region" description="Helical" evidence="6">
    <location>
        <begin position="31"/>
        <end position="49"/>
    </location>
</feature>
<proteinExistence type="inferred from homology"/>
<gene>
    <name evidence="8" type="ORF">ABDK96_01455</name>
</gene>
<name>A0ABV0IDW9_9MICC</name>
<dbReference type="PANTHER" id="PTHR30177">
    <property type="entry name" value="GLYCINE BETAINE/L-PROLINE TRANSPORT SYSTEM PERMEASE PROTEIN PROW"/>
    <property type="match status" value="1"/>
</dbReference>
<dbReference type="Pfam" id="PF00528">
    <property type="entry name" value="BPD_transp_1"/>
    <property type="match status" value="1"/>
</dbReference>
<organism evidence="8 9">
    <name type="scientific">Citricoccus nitrophenolicus</name>
    <dbReference type="NCBI Taxonomy" id="863575"/>
    <lineage>
        <taxon>Bacteria</taxon>
        <taxon>Bacillati</taxon>
        <taxon>Actinomycetota</taxon>
        <taxon>Actinomycetes</taxon>
        <taxon>Micrococcales</taxon>
        <taxon>Micrococcaceae</taxon>
        <taxon>Citricoccus</taxon>
    </lineage>
</organism>
<evidence type="ECO:0000256" key="6">
    <source>
        <dbReference type="RuleBase" id="RU363032"/>
    </source>
</evidence>
<reference evidence="8 9" key="1">
    <citation type="submission" date="2024-05" db="EMBL/GenBank/DDBJ databases">
        <authorList>
            <person name="Yi C."/>
        </authorList>
    </citation>
    <scope>NUCLEOTIDE SEQUENCE [LARGE SCALE GENOMIC DNA]</scope>
    <source>
        <strain evidence="8 9">XS13</strain>
    </source>
</reference>
<dbReference type="Gene3D" id="1.10.3720.10">
    <property type="entry name" value="MetI-like"/>
    <property type="match status" value="1"/>
</dbReference>
<dbReference type="InterPro" id="IPR035906">
    <property type="entry name" value="MetI-like_sf"/>
</dbReference>
<evidence type="ECO:0000256" key="3">
    <source>
        <dbReference type="ARBA" id="ARBA00022692"/>
    </source>
</evidence>
<comment type="caution">
    <text evidence="8">The sequence shown here is derived from an EMBL/GenBank/DDBJ whole genome shotgun (WGS) entry which is preliminary data.</text>
</comment>
<keyword evidence="2 6" id="KW-0813">Transport</keyword>
<dbReference type="RefSeq" id="WP_347918345.1">
    <property type="nucleotide sequence ID" value="NZ_JBDXMX010000001.1"/>
</dbReference>
<feature type="transmembrane region" description="Helical" evidence="6">
    <location>
        <begin position="75"/>
        <end position="96"/>
    </location>
</feature>
<dbReference type="Proteomes" id="UP001484097">
    <property type="component" value="Unassembled WGS sequence"/>
</dbReference>
<protein>
    <submittedName>
        <fullName evidence="8">ABC transporter permease</fullName>
    </submittedName>
</protein>
<keyword evidence="4 6" id="KW-1133">Transmembrane helix</keyword>
<dbReference type="InterPro" id="IPR051204">
    <property type="entry name" value="ABC_transp_perm/SBD"/>
</dbReference>
<evidence type="ECO:0000256" key="4">
    <source>
        <dbReference type="ARBA" id="ARBA00022989"/>
    </source>
</evidence>
<feature type="transmembrane region" description="Helical" evidence="6">
    <location>
        <begin position="234"/>
        <end position="260"/>
    </location>
</feature>
<keyword evidence="3 6" id="KW-0812">Transmembrane</keyword>
<dbReference type="PANTHER" id="PTHR30177:SF4">
    <property type="entry name" value="OSMOPROTECTANT IMPORT PERMEASE PROTEIN OSMW"/>
    <property type="match status" value="1"/>
</dbReference>
<dbReference type="CDD" id="cd06261">
    <property type="entry name" value="TM_PBP2"/>
    <property type="match status" value="1"/>
</dbReference>
<sequence>MSTGTSTAEVRDADVLTQTPPAARRRGWQGYLTMPLILLAVLVALYVYVSGQDLDSIEARSLNAGALLSATGEHVALAGVSTVITLVIAVPLGILLTRPFTRRIRPYLITLLTLGQAVPTISVLVLLAVMFLFLGFNAAIVGLVLYAIIPVLLNTMVGLEQVDENVLEAGRGMGLSRMQVLRRLELPLAVPVILAGVRTALVINVGTATLAAYINGGGLGEIIMAGLTTNRVLVQVVGAVLTSVLALLIDYLAGLAEVALQPRGLKPTRR</sequence>
<dbReference type="PROSITE" id="PS50928">
    <property type="entry name" value="ABC_TM1"/>
    <property type="match status" value="1"/>
</dbReference>